<dbReference type="InterPro" id="IPR037066">
    <property type="entry name" value="Plug_dom_sf"/>
</dbReference>
<evidence type="ECO:0000256" key="7">
    <source>
        <dbReference type="ARBA" id="ARBA00023004"/>
    </source>
</evidence>
<evidence type="ECO:0000259" key="16">
    <source>
        <dbReference type="Pfam" id="PF07715"/>
    </source>
</evidence>
<keyword evidence="6 14" id="KW-0732">Signal</keyword>
<accession>A0A1G9RMB5</accession>
<dbReference type="PROSITE" id="PS52016">
    <property type="entry name" value="TONB_DEPENDENT_REC_3"/>
    <property type="match status" value="1"/>
</dbReference>
<comment type="similarity">
    <text evidence="12 13">Belongs to the TonB-dependent receptor family.</text>
</comment>
<dbReference type="Gene3D" id="2.170.130.10">
    <property type="entry name" value="TonB-dependent receptor, plug domain"/>
    <property type="match status" value="1"/>
</dbReference>
<evidence type="ECO:0000256" key="9">
    <source>
        <dbReference type="ARBA" id="ARBA00023077"/>
    </source>
</evidence>
<dbReference type="InterPro" id="IPR012910">
    <property type="entry name" value="Plug_dom"/>
</dbReference>
<feature type="signal peptide" evidence="14">
    <location>
        <begin position="1"/>
        <end position="19"/>
    </location>
</feature>
<evidence type="ECO:0000256" key="11">
    <source>
        <dbReference type="ARBA" id="ARBA00023237"/>
    </source>
</evidence>
<feature type="domain" description="TonB-dependent receptor-like beta-barrel" evidence="15">
    <location>
        <begin position="362"/>
        <end position="850"/>
    </location>
</feature>
<dbReference type="PANTHER" id="PTHR32552:SF89">
    <property type="entry name" value="CATECHOLATE SIDEROPHORE RECEPTOR FIU"/>
    <property type="match status" value="1"/>
</dbReference>
<evidence type="ECO:0000313" key="17">
    <source>
        <dbReference type="EMBL" id="SDM24047.1"/>
    </source>
</evidence>
<protein>
    <submittedName>
        <fullName evidence="17">Outer membrane receptor proteins, mostly Fe transport</fullName>
    </submittedName>
</protein>
<dbReference type="InterPro" id="IPR008969">
    <property type="entry name" value="CarboxyPept-like_regulatory"/>
</dbReference>
<evidence type="ECO:0000259" key="15">
    <source>
        <dbReference type="Pfam" id="PF00593"/>
    </source>
</evidence>
<evidence type="ECO:0000256" key="3">
    <source>
        <dbReference type="ARBA" id="ARBA00022452"/>
    </source>
</evidence>
<evidence type="ECO:0000256" key="10">
    <source>
        <dbReference type="ARBA" id="ARBA00023136"/>
    </source>
</evidence>
<evidence type="ECO:0000256" key="6">
    <source>
        <dbReference type="ARBA" id="ARBA00022729"/>
    </source>
</evidence>
<evidence type="ECO:0000256" key="8">
    <source>
        <dbReference type="ARBA" id="ARBA00023065"/>
    </source>
</evidence>
<organism evidence="17 18">
    <name type="scientific">Kriegella aquimaris</name>
    <dbReference type="NCBI Taxonomy" id="192904"/>
    <lineage>
        <taxon>Bacteria</taxon>
        <taxon>Pseudomonadati</taxon>
        <taxon>Bacteroidota</taxon>
        <taxon>Flavobacteriia</taxon>
        <taxon>Flavobacteriales</taxon>
        <taxon>Flavobacteriaceae</taxon>
        <taxon>Kriegella</taxon>
    </lineage>
</organism>
<evidence type="ECO:0000256" key="4">
    <source>
        <dbReference type="ARBA" id="ARBA00022496"/>
    </source>
</evidence>
<dbReference type="InterPro" id="IPR000531">
    <property type="entry name" value="Beta-barrel_TonB"/>
</dbReference>
<dbReference type="SUPFAM" id="SSF49464">
    <property type="entry name" value="Carboxypeptidase regulatory domain-like"/>
    <property type="match status" value="1"/>
</dbReference>
<dbReference type="AlphaFoldDB" id="A0A1G9RMB5"/>
<keyword evidence="18" id="KW-1185">Reference proteome</keyword>
<evidence type="ECO:0000313" key="18">
    <source>
        <dbReference type="Proteomes" id="UP000199440"/>
    </source>
</evidence>
<dbReference type="InterPro" id="IPR039426">
    <property type="entry name" value="TonB-dep_rcpt-like"/>
</dbReference>
<keyword evidence="7" id="KW-0408">Iron</keyword>
<name>A0A1G9RMB5_9FLAO</name>
<sequence>MKKIVFAVMSLLLGVNTFAQTEITGTIKDNSGEPIPGANILLVNSTSGTTSDFDGNYIFTTDLTGNQILRVSYLGFSTLEKSVELDGTSLNVDFVLQEGGQQLDEVVLTASSTFRSQKQAPLSISSVKMKEITKLSANSQADILRSVPGITAEGGGGETATNVFVRGLPSGGQYVFNPLQYDGMPLMSTFGLNSSAHDVYARPDIGFKGVEFVRGGSAILYGAGSVAGIINYTSKTGDTDPGNIINLEVANQGRFKTDFYSGGQLGGEDSNTFYAFTGFVRHDRGPIDTGLPTKGVQFRGNIKKKFDKGSFTLSGQFINDKAQFYMPLPLKGGSRERLNGNDGKPVEQLLPGDLANTSFFTPGGTYNSPIADGVSTTGGYIMGDFDYRFTDDLRFKSKVRYANYKHNFALYVAGNGDNGNPITLNNYVESIAPGNQGYTARYQSGNPNQQINGSDLVIDNLHVDRLRPMTDYSGEASLTKAIDTENGGSHNITLGSFIARTEAEDVNYQYRVLTEFNNDPRLVNLNYTDAGGNNVVYSTGGLYNRIGQTANNFLSQNRVAFYLTDEMIFDRWRFDVGFRWEHTDGEFNKGGTTSGTVYDNTELTTELRDVETADGSFLHTTVNASGWAVSLAGLYELTDVTNLYANFSKGYFFPQIRGFGPVAGISENVYDPENIIQFEAGAKFGTSKFSGSVAGYYVALTDRIKILQAIVGGQLIDQTRSEQDTRTIGVEGTGDYRFAENFSLRGTATYQAHEITKNIDFDLVNGSSTEANVGNELARQPNFLGSLGMYYDNNAFDANFGFNYTGKKFTDDTNNIELDAITIARLGAGYTFGQLENNQSVRIGFSVFNLFDDSGITEGNPRAGSAGQSESEYFVGRPILPRRFFVTATFNF</sequence>
<feature type="domain" description="TonB-dependent receptor plug" evidence="16">
    <location>
        <begin position="117"/>
        <end position="229"/>
    </location>
</feature>
<dbReference type="GO" id="GO:0015344">
    <property type="term" value="F:siderophore uptake transmembrane transporter activity"/>
    <property type="evidence" value="ECO:0007669"/>
    <property type="project" value="TreeGrafter"/>
</dbReference>
<dbReference type="InterPro" id="IPR036942">
    <property type="entry name" value="Beta-barrel_TonB_sf"/>
</dbReference>
<dbReference type="GO" id="GO:0009279">
    <property type="term" value="C:cell outer membrane"/>
    <property type="evidence" value="ECO:0007669"/>
    <property type="project" value="UniProtKB-SubCell"/>
</dbReference>
<keyword evidence="4" id="KW-0410">Iron transport</keyword>
<dbReference type="Gene3D" id="2.60.40.1120">
    <property type="entry name" value="Carboxypeptidase-like, regulatory domain"/>
    <property type="match status" value="1"/>
</dbReference>
<dbReference type="Gene3D" id="2.40.170.20">
    <property type="entry name" value="TonB-dependent receptor, beta-barrel domain"/>
    <property type="match status" value="1"/>
</dbReference>
<dbReference type="STRING" id="192904.SAMN04488514_106191"/>
<evidence type="ECO:0000256" key="13">
    <source>
        <dbReference type="RuleBase" id="RU003357"/>
    </source>
</evidence>
<evidence type="ECO:0000256" key="12">
    <source>
        <dbReference type="PROSITE-ProRule" id="PRU01360"/>
    </source>
</evidence>
<keyword evidence="17" id="KW-0675">Receptor</keyword>
<comment type="subcellular location">
    <subcellularLocation>
        <location evidence="1 12">Cell outer membrane</location>
        <topology evidence="1 12">Multi-pass membrane protein</topology>
    </subcellularLocation>
</comment>
<evidence type="ECO:0000256" key="14">
    <source>
        <dbReference type="SAM" id="SignalP"/>
    </source>
</evidence>
<keyword evidence="3 12" id="KW-1134">Transmembrane beta strand</keyword>
<keyword evidence="9 13" id="KW-0798">TonB box</keyword>
<keyword evidence="8" id="KW-0406">Ion transport</keyword>
<proteinExistence type="inferred from homology"/>
<dbReference type="Pfam" id="PF13715">
    <property type="entry name" value="CarbopepD_reg_2"/>
    <property type="match status" value="1"/>
</dbReference>
<dbReference type="SUPFAM" id="SSF56935">
    <property type="entry name" value="Porins"/>
    <property type="match status" value="1"/>
</dbReference>
<dbReference type="RefSeq" id="WP_089890496.1">
    <property type="nucleotide sequence ID" value="NZ_FNGV01000006.1"/>
</dbReference>
<evidence type="ECO:0000256" key="1">
    <source>
        <dbReference type="ARBA" id="ARBA00004571"/>
    </source>
</evidence>
<reference evidence="17 18" key="1">
    <citation type="submission" date="2016-10" db="EMBL/GenBank/DDBJ databases">
        <authorList>
            <person name="de Groot N.N."/>
        </authorList>
    </citation>
    <scope>NUCLEOTIDE SEQUENCE [LARGE SCALE GENOMIC DNA]</scope>
    <source>
        <strain evidence="17 18">DSM 19886</strain>
    </source>
</reference>
<dbReference type="EMBL" id="FNGV01000006">
    <property type="protein sequence ID" value="SDM24047.1"/>
    <property type="molecule type" value="Genomic_DNA"/>
</dbReference>
<evidence type="ECO:0000256" key="5">
    <source>
        <dbReference type="ARBA" id="ARBA00022692"/>
    </source>
</evidence>
<keyword evidence="2 12" id="KW-0813">Transport</keyword>
<dbReference type="Pfam" id="PF07715">
    <property type="entry name" value="Plug"/>
    <property type="match status" value="1"/>
</dbReference>
<feature type="chain" id="PRO_5011495685" evidence="14">
    <location>
        <begin position="20"/>
        <end position="892"/>
    </location>
</feature>
<dbReference type="Proteomes" id="UP000199440">
    <property type="component" value="Unassembled WGS sequence"/>
</dbReference>
<gene>
    <name evidence="17" type="ORF">SAMN04488514_106191</name>
</gene>
<dbReference type="OrthoDB" id="1122665at2"/>
<keyword evidence="5 12" id="KW-0812">Transmembrane</keyword>
<keyword evidence="11 12" id="KW-0998">Cell outer membrane</keyword>
<keyword evidence="10 12" id="KW-0472">Membrane</keyword>
<dbReference type="Pfam" id="PF00593">
    <property type="entry name" value="TonB_dep_Rec_b-barrel"/>
    <property type="match status" value="1"/>
</dbReference>
<evidence type="ECO:0000256" key="2">
    <source>
        <dbReference type="ARBA" id="ARBA00022448"/>
    </source>
</evidence>
<dbReference type="PANTHER" id="PTHR32552">
    <property type="entry name" value="FERRICHROME IRON RECEPTOR-RELATED"/>
    <property type="match status" value="1"/>
</dbReference>